<organism evidence="1">
    <name type="scientific">Rhizophora mucronata</name>
    <name type="common">Asiatic mangrove</name>
    <dbReference type="NCBI Taxonomy" id="61149"/>
    <lineage>
        <taxon>Eukaryota</taxon>
        <taxon>Viridiplantae</taxon>
        <taxon>Streptophyta</taxon>
        <taxon>Embryophyta</taxon>
        <taxon>Tracheophyta</taxon>
        <taxon>Spermatophyta</taxon>
        <taxon>Magnoliopsida</taxon>
        <taxon>eudicotyledons</taxon>
        <taxon>Gunneridae</taxon>
        <taxon>Pentapetalae</taxon>
        <taxon>rosids</taxon>
        <taxon>fabids</taxon>
        <taxon>Malpighiales</taxon>
        <taxon>Rhizophoraceae</taxon>
        <taxon>Rhizophora</taxon>
    </lineage>
</organism>
<dbReference type="EMBL" id="GGEC01087407">
    <property type="protein sequence ID" value="MBX67891.1"/>
    <property type="molecule type" value="Transcribed_RNA"/>
</dbReference>
<dbReference type="AlphaFoldDB" id="A0A2P2QLR2"/>
<proteinExistence type="predicted"/>
<sequence>MLWIVLSKAREQDHHRTIDTKPSLK</sequence>
<reference evidence="1" key="1">
    <citation type="submission" date="2018-02" db="EMBL/GenBank/DDBJ databases">
        <title>Rhizophora mucronata_Transcriptome.</title>
        <authorList>
            <person name="Meera S.P."/>
            <person name="Sreeshan A."/>
            <person name="Augustine A."/>
        </authorList>
    </citation>
    <scope>NUCLEOTIDE SEQUENCE</scope>
    <source>
        <tissue evidence="1">Leaf</tissue>
    </source>
</reference>
<protein>
    <submittedName>
        <fullName evidence="1">Uncharacterized protein</fullName>
    </submittedName>
</protein>
<evidence type="ECO:0000313" key="1">
    <source>
        <dbReference type="EMBL" id="MBX67891.1"/>
    </source>
</evidence>
<name>A0A2P2QLR2_RHIMU</name>
<accession>A0A2P2QLR2</accession>